<organism evidence="3 4">
    <name type="scientific">Actinomadura rayongensis</name>
    <dbReference type="NCBI Taxonomy" id="1429076"/>
    <lineage>
        <taxon>Bacteria</taxon>
        <taxon>Bacillati</taxon>
        <taxon>Actinomycetota</taxon>
        <taxon>Actinomycetes</taxon>
        <taxon>Streptosporangiales</taxon>
        <taxon>Thermomonosporaceae</taxon>
        <taxon>Actinomadura</taxon>
    </lineage>
</organism>
<dbReference type="PANTHER" id="PTHR31157:SF1">
    <property type="entry name" value="SCP DOMAIN-CONTAINING PROTEIN"/>
    <property type="match status" value="1"/>
</dbReference>
<evidence type="ECO:0000313" key="3">
    <source>
        <dbReference type="EMBL" id="MXQ62666.1"/>
    </source>
</evidence>
<evidence type="ECO:0000256" key="1">
    <source>
        <dbReference type="SAM" id="MobiDB-lite"/>
    </source>
</evidence>
<protein>
    <submittedName>
        <fullName evidence="3">CAP domain-containing protein</fullName>
    </submittedName>
</protein>
<proteinExistence type="predicted"/>
<evidence type="ECO:0000259" key="2">
    <source>
        <dbReference type="Pfam" id="PF00188"/>
    </source>
</evidence>
<name>A0A6I4W348_9ACTN</name>
<feature type="region of interest" description="Disordered" evidence="1">
    <location>
        <begin position="29"/>
        <end position="100"/>
    </location>
</feature>
<dbReference type="RefSeq" id="WP_161100929.1">
    <property type="nucleotide sequence ID" value="NZ_JBHLYI010000009.1"/>
</dbReference>
<feature type="compositionally biased region" description="Low complexity" evidence="1">
    <location>
        <begin position="74"/>
        <end position="100"/>
    </location>
</feature>
<dbReference type="CDD" id="cd05379">
    <property type="entry name" value="CAP_bacterial"/>
    <property type="match status" value="1"/>
</dbReference>
<accession>A0A6I4W348</accession>
<feature type="domain" description="SCP" evidence="2">
    <location>
        <begin position="107"/>
        <end position="220"/>
    </location>
</feature>
<dbReference type="Gene3D" id="3.40.33.10">
    <property type="entry name" value="CAP"/>
    <property type="match status" value="1"/>
</dbReference>
<dbReference type="InterPro" id="IPR035940">
    <property type="entry name" value="CAP_sf"/>
</dbReference>
<dbReference type="AlphaFoldDB" id="A0A6I4W348"/>
<keyword evidence="4" id="KW-1185">Reference proteome</keyword>
<dbReference type="PANTHER" id="PTHR31157">
    <property type="entry name" value="SCP DOMAIN-CONTAINING PROTEIN"/>
    <property type="match status" value="1"/>
</dbReference>
<dbReference type="EMBL" id="WUTW01000001">
    <property type="protein sequence ID" value="MXQ62666.1"/>
    <property type="molecule type" value="Genomic_DNA"/>
</dbReference>
<sequence>MIAASVTSAGLALAAGVALDRVVLAPSPRPTPVAAVASRQPETPAAPDTARPAPSRTARRDLGENAPPLKRLRPSASASPSRAARPGGAPTRPAAPNARSVEALVVTLTNRERAKVGCQALRPDPHLRKAARAHSAEMAANNYFDHASRNGDSPWDRMREAGYGAPGAENIARGYATAEAVVRGWMGSPGHRANIVNCGLRAIGVGFAPGPGGPWWTQDFGWS</sequence>
<reference evidence="3 4" key="1">
    <citation type="submission" date="2019-12" db="EMBL/GenBank/DDBJ databases">
        <title>Nocardia macrotermitis sp. nov. and Nocardia aurantia sp. nov., isolated from the gut of the fungus growing-termite Macrotermes natalensis.</title>
        <authorList>
            <person name="Christine B."/>
            <person name="Rene B."/>
        </authorList>
    </citation>
    <scope>NUCLEOTIDE SEQUENCE [LARGE SCALE GENOMIC DNA]</scope>
    <source>
        <strain evidence="3 4">DSM 102126</strain>
    </source>
</reference>
<dbReference type="Proteomes" id="UP000431901">
    <property type="component" value="Unassembled WGS sequence"/>
</dbReference>
<dbReference type="OrthoDB" id="68195at2"/>
<dbReference type="Pfam" id="PF00188">
    <property type="entry name" value="CAP"/>
    <property type="match status" value="1"/>
</dbReference>
<dbReference type="InterPro" id="IPR014044">
    <property type="entry name" value="CAP_dom"/>
</dbReference>
<comment type="caution">
    <text evidence="3">The sequence shown here is derived from an EMBL/GenBank/DDBJ whole genome shotgun (WGS) entry which is preliminary data.</text>
</comment>
<dbReference type="SUPFAM" id="SSF55797">
    <property type="entry name" value="PR-1-like"/>
    <property type="match status" value="1"/>
</dbReference>
<gene>
    <name evidence="3" type="ORF">GQ466_01305</name>
</gene>
<evidence type="ECO:0000313" key="4">
    <source>
        <dbReference type="Proteomes" id="UP000431901"/>
    </source>
</evidence>
<feature type="compositionally biased region" description="Low complexity" evidence="1">
    <location>
        <begin position="41"/>
        <end position="56"/>
    </location>
</feature>